<accession>A0A2Z7C6X7</accession>
<evidence type="ECO:0000313" key="2">
    <source>
        <dbReference type="EMBL" id="KZV40190.1"/>
    </source>
</evidence>
<feature type="region of interest" description="Disordered" evidence="1">
    <location>
        <begin position="112"/>
        <end position="154"/>
    </location>
</feature>
<dbReference type="Proteomes" id="UP000250235">
    <property type="component" value="Unassembled WGS sequence"/>
</dbReference>
<dbReference type="EMBL" id="KV000495">
    <property type="protein sequence ID" value="KZV40190.1"/>
    <property type="molecule type" value="Genomic_DNA"/>
</dbReference>
<proteinExistence type="predicted"/>
<organism evidence="2 3">
    <name type="scientific">Dorcoceras hygrometricum</name>
    <dbReference type="NCBI Taxonomy" id="472368"/>
    <lineage>
        <taxon>Eukaryota</taxon>
        <taxon>Viridiplantae</taxon>
        <taxon>Streptophyta</taxon>
        <taxon>Embryophyta</taxon>
        <taxon>Tracheophyta</taxon>
        <taxon>Spermatophyta</taxon>
        <taxon>Magnoliopsida</taxon>
        <taxon>eudicotyledons</taxon>
        <taxon>Gunneridae</taxon>
        <taxon>Pentapetalae</taxon>
        <taxon>asterids</taxon>
        <taxon>lamiids</taxon>
        <taxon>Lamiales</taxon>
        <taxon>Gesneriaceae</taxon>
        <taxon>Didymocarpoideae</taxon>
        <taxon>Trichosporeae</taxon>
        <taxon>Loxocarpinae</taxon>
        <taxon>Dorcoceras</taxon>
    </lineage>
</organism>
<name>A0A2Z7C6X7_9LAMI</name>
<sequence>MVKMFKVLESSGIREFLGCCSAIYEADLVSFYQNALVRNNTVISSVWGKYVEISEDHFAGAFELPTEGLIDMNEGSPDLDLGESKAFPPLKILMANTVGTYVAKNKNITAEEETDERPMEKIVKKAPAKRRPAPAVAEPAAKKKRTTVGRAAPTEKSLSLVPVATEAEPIYVIPAASPSAIQ</sequence>
<protein>
    <submittedName>
        <fullName evidence="2">Pumilio4-like</fullName>
    </submittedName>
</protein>
<reference evidence="2 3" key="1">
    <citation type="journal article" date="2015" name="Proc. Natl. Acad. Sci. U.S.A.">
        <title>The resurrection genome of Boea hygrometrica: A blueprint for survival of dehydration.</title>
        <authorList>
            <person name="Xiao L."/>
            <person name="Yang G."/>
            <person name="Zhang L."/>
            <person name="Yang X."/>
            <person name="Zhao S."/>
            <person name="Ji Z."/>
            <person name="Zhou Q."/>
            <person name="Hu M."/>
            <person name="Wang Y."/>
            <person name="Chen M."/>
            <person name="Xu Y."/>
            <person name="Jin H."/>
            <person name="Xiao X."/>
            <person name="Hu G."/>
            <person name="Bao F."/>
            <person name="Hu Y."/>
            <person name="Wan P."/>
            <person name="Li L."/>
            <person name="Deng X."/>
            <person name="Kuang T."/>
            <person name="Xiang C."/>
            <person name="Zhu J.K."/>
            <person name="Oliver M.J."/>
            <person name="He Y."/>
        </authorList>
    </citation>
    <scope>NUCLEOTIDE SEQUENCE [LARGE SCALE GENOMIC DNA]</scope>
    <source>
        <strain evidence="3">cv. XS01</strain>
    </source>
</reference>
<keyword evidence="3" id="KW-1185">Reference proteome</keyword>
<dbReference type="AlphaFoldDB" id="A0A2Z7C6X7"/>
<evidence type="ECO:0000313" key="3">
    <source>
        <dbReference type="Proteomes" id="UP000250235"/>
    </source>
</evidence>
<gene>
    <name evidence="2" type="ORF">F511_05667</name>
</gene>
<evidence type="ECO:0000256" key="1">
    <source>
        <dbReference type="SAM" id="MobiDB-lite"/>
    </source>
</evidence>